<evidence type="ECO:0000256" key="1">
    <source>
        <dbReference type="SAM" id="MobiDB-lite"/>
    </source>
</evidence>
<sequence length="272" mass="29771">MHKRHYAQRQHIIHSLNALCYQLHALSFFLSPSVWSLALRIISQLQCAKPRDIDATRSLRFFYAMLLLFNGPTLWNHATQGAAEGRAIVLDFVGMAYVPSKAQLIVLDLLIVFLQLLLTTIAYETSVWYTSSASAEDTLLPDTISPLPSSLPSPITSSPPPTPTNSSMRDEESNTTKMGSRTGVPQYVLDLRLRPIIARLRSPVPPPPSANSDSLLPLPNTTSWPLPAGMRMLMRGAGGRTREAGSATVAGVASAERTERERPIPGAMQSLD</sequence>
<keyword evidence="4" id="KW-1185">Reference proteome</keyword>
<organism evidence="3 4">
    <name type="scientific">Crucibulum laeve</name>
    <dbReference type="NCBI Taxonomy" id="68775"/>
    <lineage>
        <taxon>Eukaryota</taxon>
        <taxon>Fungi</taxon>
        <taxon>Dikarya</taxon>
        <taxon>Basidiomycota</taxon>
        <taxon>Agaricomycotina</taxon>
        <taxon>Agaricomycetes</taxon>
        <taxon>Agaricomycetidae</taxon>
        <taxon>Agaricales</taxon>
        <taxon>Agaricineae</taxon>
        <taxon>Nidulariaceae</taxon>
        <taxon>Crucibulum</taxon>
    </lineage>
</organism>
<dbReference type="InterPro" id="IPR038967">
    <property type="entry name" value="Dsc4-like"/>
</dbReference>
<accession>A0A5C3MJ89</accession>
<dbReference type="EMBL" id="ML213590">
    <property type="protein sequence ID" value="TFK44763.1"/>
    <property type="molecule type" value="Genomic_DNA"/>
</dbReference>
<dbReference type="AlphaFoldDB" id="A0A5C3MJ89"/>
<feature type="region of interest" description="Disordered" evidence="1">
    <location>
        <begin position="149"/>
        <end position="181"/>
    </location>
</feature>
<dbReference type="PANTHER" id="PTHR39405">
    <property type="entry name" value="DSC E3 UBIQUITIN LIGASE COMPLEX SUBUNIT 4"/>
    <property type="match status" value="1"/>
</dbReference>
<evidence type="ECO:0000313" key="4">
    <source>
        <dbReference type="Proteomes" id="UP000308652"/>
    </source>
</evidence>
<reference evidence="3 4" key="1">
    <citation type="journal article" date="2019" name="Nat. Ecol. Evol.">
        <title>Megaphylogeny resolves global patterns of mushroom evolution.</title>
        <authorList>
            <person name="Varga T."/>
            <person name="Krizsan K."/>
            <person name="Foldi C."/>
            <person name="Dima B."/>
            <person name="Sanchez-Garcia M."/>
            <person name="Sanchez-Ramirez S."/>
            <person name="Szollosi G.J."/>
            <person name="Szarkandi J.G."/>
            <person name="Papp V."/>
            <person name="Albert L."/>
            <person name="Andreopoulos W."/>
            <person name="Angelini C."/>
            <person name="Antonin V."/>
            <person name="Barry K.W."/>
            <person name="Bougher N.L."/>
            <person name="Buchanan P."/>
            <person name="Buyck B."/>
            <person name="Bense V."/>
            <person name="Catcheside P."/>
            <person name="Chovatia M."/>
            <person name="Cooper J."/>
            <person name="Damon W."/>
            <person name="Desjardin D."/>
            <person name="Finy P."/>
            <person name="Geml J."/>
            <person name="Haridas S."/>
            <person name="Hughes K."/>
            <person name="Justo A."/>
            <person name="Karasinski D."/>
            <person name="Kautmanova I."/>
            <person name="Kiss B."/>
            <person name="Kocsube S."/>
            <person name="Kotiranta H."/>
            <person name="LaButti K.M."/>
            <person name="Lechner B.E."/>
            <person name="Liimatainen K."/>
            <person name="Lipzen A."/>
            <person name="Lukacs Z."/>
            <person name="Mihaltcheva S."/>
            <person name="Morgado L.N."/>
            <person name="Niskanen T."/>
            <person name="Noordeloos M.E."/>
            <person name="Ohm R.A."/>
            <person name="Ortiz-Santana B."/>
            <person name="Ovrebo C."/>
            <person name="Racz N."/>
            <person name="Riley R."/>
            <person name="Savchenko A."/>
            <person name="Shiryaev A."/>
            <person name="Soop K."/>
            <person name="Spirin V."/>
            <person name="Szebenyi C."/>
            <person name="Tomsovsky M."/>
            <person name="Tulloss R.E."/>
            <person name="Uehling J."/>
            <person name="Grigoriev I.V."/>
            <person name="Vagvolgyi C."/>
            <person name="Papp T."/>
            <person name="Martin F.M."/>
            <person name="Miettinen O."/>
            <person name="Hibbett D.S."/>
            <person name="Nagy L.G."/>
        </authorList>
    </citation>
    <scope>NUCLEOTIDE SEQUENCE [LARGE SCALE GENOMIC DNA]</scope>
    <source>
        <strain evidence="3 4">CBS 166.37</strain>
    </source>
</reference>
<protein>
    <recommendedName>
        <fullName evidence="2">DUF1746 domain-containing protein</fullName>
    </recommendedName>
</protein>
<evidence type="ECO:0000259" key="2">
    <source>
        <dbReference type="Pfam" id="PF08508"/>
    </source>
</evidence>
<dbReference type="Pfam" id="PF08508">
    <property type="entry name" value="DUF1746"/>
    <property type="match status" value="1"/>
</dbReference>
<proteinExistence type="predicted"/>
<dbReference type="PANTHER" id="PTHR39405:SF1">
    <property type="entry name" value="DSC E3 UBIQUITIN LIGASE COMPLEX SUBUNIT 4"/>
    <property type="match status" value="1"/>
</dbReference>
<dbReference type="GO" id="GO:0044695">
    <property type="term" value="C:Dsc E3 ubiquitin ligase complex"/>
    <property type="evidence" value="ECO:0007669"/>
    <property type="project" value="InterPro"/>
</dbReference>
<name>A0A5C3MJ89_9AGAR</name>
<feature type="compositionally biased region" description="Low complexity" evidence="1">
    <location>
        <begin position="244"/>
        <end position="255"/>
    </location>
</feature>
<dbReference type="GO" id="GO:0032933">
    <property type="term" value="P:SREBP signaling pathway"/>
    <property type="evidence" value="ECO:0007669"/>
    <property type="project" value="InterPro"/>
</dbReference>
<dbReference type="InterPro" id="IPR013715">
    <property type="entry name" value="DUF1746"/>
</dbReference>
<feature type="domain" description="DUF1746" evidence="2">
    <location>
        <begin position="15"/>
        <end position="117"/>
    </location>
</feature>
<dbReference type="GO" id="GO:0005783">
    <property type="term" value="C:endoplasmic reticulum"/>
    <property type="evidence" value="ECO:0007669"/>
    <property type="project" value="TreeGrafter"/>
</dbReference>
<gene>
    <name evidence="3" type="ORF">BDQ12DRAFT_673535</name>
</gene>
<evidence type="ECO:0000313" key="3">
    <source>
        <dbReference type="EMBL" id="TFK44763.1"/>
    </source>
</evidence>
<dbReference type="OrthoDB" id="5428737at2759"/>
<feature type="region of interest" description="Disordered" evidence="1">
    <location>
        <begin position="238"/>
        <end position="272"/>
    </location>
</feature>
<dbReference type="Proteomes" id="UP000308652">
    <property type="component" value="Unassembled WGS sequence"/>
</dbReference>